<proteinExistence type="predicted"/>
<reference evidence="2 3" key="1">
    <citation type="submission" date="2018-05" db="EMBL/GenBank/DDBJ databases">
        <title>Genetic diversity of glacier-inhabiting Cryobacterium bacteria in China and description of Cryobacterium mengkeensis sp. nov. and Arthrobacter glacialis sp. nov.</title>
        <authorList>
            <person name="Liu Q."/>
            <person name="Xin Y.-H."/>
        </authorList>
    </citation>
    <scope>NUCLEOTIDE SEQUENCE [LARGE SCALE GENOMIC DNA]</scope>
    <source>
        <strain evidence="2 3">B7</strain>
    </source>
</reference>
<accession>A0A2V5ITU3</accession>
<dbReference type="InterPro" id="IPR050523">
    <property type="entry name" value="AKR_Detox_Biosynth"/>
</dbReference>
<dbReference type="InterPro" id="IPR023210">
    <property type="entry name" value="NADP_OxRdtase_dom"/>
</dbReference>
<dbReference type="Proteomes" id="UP000247980">
    <property type="component" value="Unassembled WGS sequence"/>
</dbReference>
<dbReference type="InterPro" id="IPR036812">
    <property type="entry name" value="NAD(P)_OxRdtase_dom_sf"/>
</dbReference>
<evidence type="ECO:0000313" key="2">
    <source>
        <dbReference type="EMBL" id="PYI37573.1"/>
    </source>
</evidence>
<dbReference type="PANTHER" id="PTHR43364">
    <property type="entry name" value="NADH-SPECIFIC METHYLGLYOXAL REDUCTASE-RELATED"/>
    <property type="match status" value="1"/>
</dbReference>
<organism evidence="2 3">
    <name type="scientific">Arthrobacter psychrolactophilus</name>
    <dbReference type="NCBI Taxonomy" id="92442"/>
    <lineage>
        <taxon>Bacteria</taxon>
        <taxon>Bacillati</taxon>
        <taxon>Actinomycetota</taxon>
        <taxon>Actinomycetes</taxon>
        <taxon>Micrococcales</taxon>
        <taxon>Micrococcaceae</taxon>
        <taxon>Arthrobacter</taxon>
    </lineage>
</organism>
<comment type="caution">
    <text evidence="2">The sequence shown here is derived from an EMBL/GenBank/DDBJ whole genome shotgun (WGS) entry which is preliminary data.</text>
</comment>
<dbReference type="AlphaFoldDB" id="A0A2V5ITU3"/>
<gene>
    <name evidence="2" type="ORF">CVS30_14985</name>
</gene>
<evidence type="ECO:0000259" key="1">
    <source>
        <dbReference type="Pfam" id="PF00248"/>
    </source>
</evidence>
<dbReference type="Gene3D" id="3.20.20.100">
    <property type="entry name" value="NADP-dependent oxidoreductase domain"/>
    <property type="match status" value="1"/>
</dbReference>
<dbReference type="Pfam" id="PF00248">
    <property type="entry name" value="Aldo_ket_red"/>
    <property type="match status" value="1"/>
</dbReference>
<dbReference type="GO" id="GO:0005829">
    <property type="term" value="C:cytosol"/>
    <property type="evidence" value="ECO:0007669"/>
    <property type="project" value="TreeGrafter"/>
</dbReference>
<keyword evidence="3" id="KW-1185">Reference proteome</keyword>
<dbReference type="SUPFAM" id="SSF51430">
    <property type="entry name" value="NAD(P)-linked oxidoreductase"/>
    <property type="match status" value="1"/>
</dbReference>
<dbReference type="OrthoDB" id="9768793at2"/>
<name>A0A2V5ITU3_9MICC</name>
<dbReference type="RefSeq" id="WP_110486345.1">
    <property type="nucleotide sequence ID" value="NZ_QJVC01000020.1"/>
</dbReference>
<feature type="domain" description="NADP-dependent oxidoreductase" evidence="1">
    <location>
        <begin position="16"/>
        <end position="306"/>
    </location>
</feature>
<sequence length="312" mass="33585">MEQRFMGTSGLRVSTLTLGTMTWGNETDAETARAQLRDFLDAGGTTLDTAVSYVEGRSEAILGELIGDVVPRCDVVLVSKAGISHRRGKRMVDTSRRAMLSGLDASLARLGTDHLDLWLANIWDENVPLEETLGALEYAVSSGRVRYAGVSNYNGWQLARAATLSETPLIANQVEYSLVARHAEQEILPAAEHVGAGIMCWAPLGRGVLTGKYRGHLPADSRGASDTMSAYVEKYLQGRPARMTEALMTAANGLGRAPLDVALSWLLGHSAVSSAVIGPRTQEQLKEILDSSLAPLPEQIVTVLSEVSRLKN</sequence>
<dbReference type="PANTHER" id="PTHR43364:SF18">
    <property type="entry name" value="OXIDOREDUCTASE"/>
    <property type="match status" value="1"/>
</dbReference>
<protein>
    <submittedName>
        <fullName evidence="2">Aldo/keto reductase</fullName>
    </submittedName>
</protein>
<dbReference type="EMBL" id="QJVC01000020">
    <property type="protein sequence ID" value="PYI37573.1"/>
    <property type="molecule type" value="Genomic_DNA"/>
</dbReference>
<evidence type="ECO:0000313" key="3">
    <source>
        <dbReference type="Proteomes" id="UP000247980"/>
    </source>
</evidence>